<dbReference type="PATRIC" id="fig|1122169.6.peg.3052"/>
<sequence>MNRIFCTLIFWFLVGAAHSFSALPNHASINFTLSQDKGNCPALLDNARVVIDYDYNFERNWGLAHLRELQSAHWSEELHPLGLSNYYAFMSSMKPKTIQLDGGEVTVYRIIFHLYNNGDSKVFLMIGQDGSCIMASNIVNVNS</sequence>
<gene>
    <name evidence="2" type="ORF">Lsha_2648</name>
</gene>
<evidence type="ECO:0000313" key="2">
    <source>
        <dbReference type="EMBL" id="KTD57266.1"/>
    </source>
</evidence>
<feature type="signal peptide" evidence="1">
    <location>
        <begin position="1"/>
        <end position="27"/>
    </location>
</feature>
<keyword evidence="1" id="KW-0732">Signal</keyword>
<keyword evidence="3" id="KW-1185">Reference proteome</keyword>
<dbReference type="Proteomes" id="UP000054600">
    <property type="component" value="Unassembled WGS sequence"/>
</dbReference>
<proteinExistence type="predicted"/>
<dbReference type="AlphaFoldDB" id="A0A0W0YK75"/>
<reference evidence="2 3" key="1">
    <citation type="submission" date="2015-11" db="EMBL/GenBank/DDBJ databases">
        <title>Genomic analysis of 38 Legionella species identifies large and diverse effector repertoires.</title>
        <authorList>
            <person name="Burstein D."/>
            <person name="Amaro F."/>
            <person name="Zusman T."/>
            <person name="Lifshitz Z."/>
            <person name="Cohen O."/>
            <person name="Gilbert J.A."/>
            <person name="Pupko T."/>
            <person name="Shuman H.A."/>
            <person name="Segal G."/>
        </authorList>
    </citation>
    <scope>NUCLEOTIDE SEQUENCE [LARGE SCALE GENOMIC DNA]</scope>
    <source>
        <strain evidence="2 3">ATCC 49655</strain>
    </source>
</reference>
<evidence type="ECO:0000313" key="3">
    <source>
        <dbReference type="Proteomes" id="UP000054600"/>
    </source>
</evidence>
<organism evidence="2 3">
    <name type="scientific">Legionella shakespearei DSM 23087</name>
    <dbReference type="NCBI Taxonomy" id="1122169"/>
    <lineage>
        <taxon>Bacteria</taxon>
        <taxon>Pseudomonadati</taxon>
        <taxon>Pseudomonadota</taxon>
        <taxon>Gammaproteobacteria</taxon>
        <taxon>Legionellales</taxon>
        <taxon>Legionellaceae</taxon>
        <taxon>Legionella</taxon>
    </lineage>
</organism>
<accession>A0A0W0YK75</accession>
<name>A0A0W0YK75_9GAMM</name>
<evidence type="ECO:0000256" key="1">
    <source>
        <dbReference type="SAM" id="SignalP"/>
    </source>
</evidence>
<dbReference type="EMBL" id="LNYW01000069">
    <property type="protein sequence ID" value="KTD57266.1"/>
    <property type="molecule type" value="Genomic_DNA"/>
</dbReference>
<protein>
    <submittedName>
        <fullName evidence="2">Uncharacterized protein</fullName>
    </submittedName>
</protein>
<comment type="caution">
    <text evidence="2">The sequence shown here is derived from an EMBL/GenBank/DDBJ whole genome shotgun (WGS) entry which is preliminary data.</text>
</comment>
<dbReference type="eggNOG" id="ENOG502ZGPG">
    <property type="taxonomic scope" value="Bacteria"/>
</dbReference>
<feature type="chain" id="PRO_5006917691" evidence="1">
    <location>
        <begin position="28"/>
        <end position="143"/>
    </location>
</feature>
<dbReference type="OrthoDB" id="5638503at2"/>